<accession>A0A9X1V8L6</accession>
<comment type="function">
    <text evidence="7">Binds to the 23S rRNA.</text>
</comment>
<dbReference type="GO" id="GO:1990904">
    <property type="term" value="C:ribonucleoprotein complex"/>
    <property type="evidence" value="ECO:0007669"/>
    <property type="project" value="UniProtKB-KW"/>
</dbReference>
<evidence type="ECO:0000256" key="3">
    <source>
        <dbReference type="ARBA" id="ARBA00022884"/>
    </source>
</evidence>
<keyword evidence="10" id="KW-1185">Reference proteome</keyword>
<evidence type="ECO:0000313" key="9">
    <source>
        <dbReference type="EMBL" id="MCI0183303.1"/>
    </source>
</evidence>
<sequence length="148" mass="16466">MKVVFNQDVASQGKKGDVKNVSEGYARNFLFPRQLAKPATPDVLKELAQARDVEKKKEEQQMIAARELCSKLDQFTLNLYVKTGENSRVFGAVTSKQVAEGLSAAGFQIDKKKIVLHDAIRTLGMTVVPIKLYHDVTAQLKVHVQPEV</sequence>
<evidence type="ECO:0000256" key="2">
    <source>
        <dbReference type="ARBA" id="ARBA00022730"/>
    </source>
</evidence>
<dbReference type="InterPro" id="IPR036791">
    <property type="entry name" value="Ribosomal_bL9_C_sf"/>
</dbReference>
<evidence type="ECO:0000256" key="5">
    <source>
        <dbReference type="ARBA" id="ARBA00023274"/>
    </source>
</evidence>
<dbReference type="EMBL" id="JALBUF010000004">
    <property type="protein sequence ID" value="MCI0183303.1"/>
    <property type="molecule type" value="Genomic_DNA"/>
</dbReference>
<dbReference type="InterPro" id="IPR000244">
    <property type="entry name" value="Ribosomal_bL9"/>
</dbReference>
<evidence type="ECO:0000313" key="10">
    <source>
        <dbReference type="Proteomes" id="UP001139263"/>
    </source>
</evidence>
<feature type="domain" description="Ribosomal protein L9" evidence="8">
    <location>
        <begin position="13"/>
        <end position="40"/>
    </location>
</feature>
<dbReference type="SUPFAM" id="SSF55653">
    <property type="entry name" value="Ribosomal protein L9 C-domain"/>
    <property type="match status" value="1"/>
</dbReference>
<dbReference type="AlphaFoldDB" id="A0A9X1V8L6"/>
<dbReference type="InterPro" id="IPR020069">
    <property type="entry name" value="Ribosomal_bL9_C"/>
</dbReference>
<keyword evidence="4 7" id="KW-0689">Ribosomal protein</keyword>
<dbReference type="InterPro" id="IPR020070">
    <property type="entry name" value="Ribosomal_bL9_N"/>
</dbReference>
<dbReference type="InterPro" id="IPR036935">
    <property type="entry name" value="Ribosomal_bL9_N_sf"/>
</dbReference>
<name>A0A9X1V8L6_9BACL</name>
<keyword evidence="3 7" id="KW-0694">RNA-binding</keyword>
<evidence type="ECO:0000256" key="7">
    <source>
        <dbReference type="HAMAP-Rule" id="MF_00503"/>
    </source>
</evidence>
<dbReference type="InterPro" id="IPR020594">
    <property type="entry name" value="Ribosomal_bL9_bac/chp"/>
</dbReference>
<dbReference type="Pfam" id="PF03948">
    <property type="entry name" value="Ribosomal_L9_C"/>
    <property type="match status" value="1"/>
</dbReference>
<dbReference type="HAMAP" id="MF_00503">
    <property type="entry name" value="Ribosomal_bL9"/>
    <property type="match status" value="1"/>
</dbReference>
<dbReference type="SUPFAM" id="SSF55658">
    <property type="entry name" value="L9 N-domain-like"/>
    <property type="match status" value="1"/>
</dbReference>
<dbReference type="GO" id="GO:0006412">
    <property type="term" value="P:translation"/>
    <property type="evidence" value="ECO:0007669"/>
    <property type="project" value="UniProtKB-UniRule"/>
</dbReference>
<dbReference type="Pfam" id="PF01281">
    <property type="entry name" value="Ribosomal_L9_N"/>
    <property type="match status" value="1"/>
</dbReference>
<dbReference type="Gene3D" id="3.10.430.100">
    <property type="entry name" value="Ribosomal protein L9, C-terminal domain"/>
    <property type="match status" value="1"/>
</dbReference>
<dbReference type="PANTHER" id="PTHR21368">
    <property type="entry name" value="50S RIBOSOMAL PROTEIN L9"/>
    <property type="match status" value="1"/>
</dbReference>
<dbReference type="InterPro" id="IPR009027">
    <property type="entry name" value="Ribosomal_bL9/RNase_H1_N"/>
</dbReference>
<protein>
    <recommendedName>
        <fullName evidence="6 7">Large ribosomal subunit protein bL9</fullName>
    </recommendedName>
</protein>
<evidence type="ECO:0000256" key="4">
    <source>
        <dbReference type="ARBA" id="ARBA00022980"/>
    </source>
</evidence>
<dbReference type="GO" id="GO:0005840">
    <property type="term" value="C:ribosome"/>
    <property type="evidence" value="ECO:0007669"/>
    <property type="project" value="UniProtKB-KW"/>
</dbReference>
<gene>
    <name evidence="7 9" type="primary">rplI</name>
    <name evidence="9" type="ORF">MM817_01576</name>
</gene>
<evidence type="ECO:0000259" key="8">
    <source>
        <dbReference type="PROSITE" id="PS00651"/>
    </source>
</evidence>
<proteinExistence type="inferred from homology"/>
<dbReference type="Proteomes" id="UP001139263">
    <property type="component" value="Unassembled WGS sequence"/>
</dbReference>
<dbReference type="NCBIfam" id="TIGR00158">
    <property type="entry name" value="L9"/>
    <property type="match status" value="1"/>
</dbReference>
<evidence type="ECO:0000256" key="1">
    <source>
        <dbReference type="ARBA" id="ARBA00010605"/>
    </source>
</evidence>
<keyword evidence="5 7" id="KW-0687">Ribonucleoprotein</keyword>
<dbReference type="RefSeq" id="WP_241713412.1">
    <property type="nucleotide sequence ID" value="NZ_JALBUF010000004.1"/>
</dbReference>
<keyword evidence="2 7" id="KW-0699">rRNA-binding</keyword>
<evidence type="ECO:0000256" key="6">
    <source>
        <dbReference type="ARBA" id="ARBA00035292"/>
    </source>
</evidence>
<dbReference type="GO" id="GO:0003735">
    <property type="term" value="F:structural constituent of ribosome"/>
    <property type="evidence" value="ECO:0007669"/>
    <property type="project" value="InterPro"/>
</dbReference>
<dbReference type="Gene3D" id="3.40.5.10">
    <property type="entry name" value="Ribosomal protein L9, N-terminal domain"/>
    <property type="match status" value="1"/>
</dbReference>
<comment type="similarity">
    <text evidence="1 7">Belongs to the bacterial ribosomal protein bL9 family.</text>
</comment>
<dbReference type="GO" id="GO:0019843">
    <property type="term" value="F:rRNA binding"/>
    <property type="evidence" value="ECO:0007669"/>
    <property type="project" value="UniProtKB-UniRule"/>
</dbReference>
<reference evidence="9" key="1">
    <citation type="submission" date="2022-03" db="EMBL/GenBank/DDBJ databases">
        <title>Draft Genome Sequence of Firmicute Strain S0AB, a Heterotrophic Iron/Sulfur-Oxidizing Extreme Acidophile.</title>
        <authorList>
            <person name="Vergara E."/>
            <person name="Pakostova E."/>
            <person name="Johnson D.B."/>
            <person name="Holmes D.S."/>
        </authorList>
    </citation>
    <scope>NUCLEOTIDE SEQUENCE</scope>
    <source>
        <strain evidence="9">S0AB</strain>
    </source>
</reference>
<organism evidence="9 10">
    <name type="scientific">Sulfoacidibacillus ferrooxidans</name>
    <dbReference type="NCBI Taxonomy" id="2005001"/>
    <lineage>
        <taxon>Bacteria</taxon>
        <taxon>Bacillati</taxon>
        <taxon>Bacillota</taxon>
        <taxon>Bacilli</taxon>
        <taxon>Bacillales</taxon>
        <taxon>Alicyclobacillaceae</taxon>
        <taxon>Sulfoacidibacillus</taxon>
    </lineage>
</organism>
<dbReference type="PROSITE" id="PS00651">
    <property type="entry name" value="RIBOSOMAL_L9"/>
    <property type="match status" value="1"/>
</dbReference>
<comment type="caution">
    <text evidence="9">The sequence shown here is derived from an EMBL/GenBank/DDBJ whole genome shotgun (WGS) entry which is preliminary data.</text>
</comment>